<evidence type="ECO:0000256" key="7">
    <source>
        <dbReference type="ARBA" id="ARBA00022840"/>
    </source>
</evidence>
<dbReference type="GO" id="GO:0005524">
    <property type="term" value="F:ATP binding"/>
    <property type="evidence" value="ECO:0007669"/>
    <property type="project" value="UniProtKB-UniRule"/>
</dbReference>
<dbReference type="InterPro" id="IPR027417">
    <property type="entry name" value="P-loop_NTPase"/>
</dbReference>
<dbReference type="GO" id="GO:0036430">
    <property type="term" value="F:CMP kinase activity"/>
    <property type="evidence" value="ECO:0007669"/>
    <property type="project" value="RHEA"/>
</dbReference>
<evidence type="ECO:0000256" key="5">
    <source>
        <dbReference type="ARBA" id="ARBA00022741"/>
    </source>
</evidence>
<keyword evidence="13" id="KW-1185">Reference proteome</keyword>
<evidence type="ECO:0000256" key="8">
    <source>
        <dbReference type="ARBA" id="ARBA00047615"/>
    </source>
</evidence>
<dbReference type="Gene3D" id="3.40.50.300">
    <property type="entry name" value="P-loop containing nucleotide triphosphate hydrolases"/>
    <property type="match status" value="1"/>
</dbReference>
<dbReference type="CDD" id="cd02020">
    <property type="entry name" value="CMPK"/>
    <property type="match status" value="1"/>
</dbReference>
<dbReference type="PANTHER" id="PTHR21299:SF2">
    <property type="entry name" value="CYTIDYLATE KINASE"/>
    <property type="match status" value="1"/>
</dbReference>
<dbReference type="GO" id="GO:0005829">
    <property type="term" value="C:cytosol"/>
    <property type="evidence" value="ECO:0007669"/>
    <property type="project" value="TreeGrafter"/>
</dbReference>
<evidence type="ECO:0000313" key="13">
    <source>
        <dbReference type="Proteomes" id="UP000324194"/>
    </source>
</evidence>
<dbReference type="AlphaFoldDB" id="A0A5E4PI40"/>
<dbReference type="Proteomes" id="UP000324194">
    <property type="component" value="Chromosome 1"/>
</dbReference>
<protein>
    <recommendedName>
        <fullName evidence="10">Cytidylate kinase</fullName>
        <shortName evidence="10">CK</shortName>
        <ecNumber evidence="10">2.7.4.25</ecNumber>
    </recommendedName>
    <alternativeName>
        <fullName evidence="10">Cytidine monophosphate kinase</fullName>
        <shortName evidence="10">CMP kinase</shortName>
    </alternativeName>
</protein>
<evidence type="ECO:0000256" key="3">
    <source>
        <dbReference type="ARBA" id="ARBA00022490"/>
    </source>
</evidence>
<keyword evidence="5 10" id="KW-0547">Nucleotide-binding</keyword>
<gene>
    <name evidence="10 12" type="primary">cmk</name>
    <name evidence="12" type="ORF">AQUSIP_13650</name>
</gene>
<feature type="binding site" evidence="10">
    <location>
        <begin position="13"/>
        <end position="21"/>
    </location>
    <ligand>
        <name>ATP</name>
        <dbReference type="ChEBI" id="CHEBI:30616"/>
    </ligand>
</feature>
<dbReference type="KEGG" id="asip:AQUSIP_13650"/>
<name>A0A5E4PI40_9COXI</name>
<dbReference type="EMBL" id="LR699119">
    <property type="protein sequence ID" value="VVC76063.1"/>
    <property type="molecule type" value="Genomic_DNA"/>
</dbReference>
<evidence type="ECO:0000313" key="12">
    <source>
        <dbReference type="EMBL" id="VVC76063.1"/>
    </source>
</evidence>
<dbReference type="NCBIfam" id="TIGR00017">
    <property type="entry name" value="cmk"/>
    <property type="match status" value="1"/>
</dbReference>
<evidence type="ECO:0000256" key="1">
    <source>
        <dbReference type="ARBA" id="ARBA00004496"/>
    </source>
</evidence>
<sequence length="246" mass="27288">MIFRNEPVITIDGASGTGKGTVSQILATRLGWKFLDSGALYRVLALAAQKHSVALDNEKALEVLAEHLDVQFIAQENRVSRIILEGEDVTEVIRTEKVGNAASQIAALPAVRASLLSRQRAFREAPGLVADGRDMGTVVFPDAELKIFLTASPEERALRRYNQLKERGISVTLSDLIKELRERDRRDQERTVAPLKPAEDAVRIDTDRLTIDQVVERILSEIKQKKAFPAISFPMMIEFAEAGIAE</sequence>
<comment type="catalytic activity">
    <reaction evidence="9 10">
        <text>CMP + ATP = CDP + ADP</text>
        <dbReference type="Rhea" id="RHEA:11600"/>
        <dbReference type="ChEBI" id="CHEBI:30616"/>
        <dbReference type="ChEBI" id="CHEBI:58069"/>
        <dbReference type="ChEBI" id="CHEBI:60377"/>
        <dbReference type="ChEBI" id="CHEBI:456216"/>
        <dbReference type="EC" id="2.7.4.25"/>
    </reaction>
</comment>
<dbReference type="HAMAP" id="MF_00238">
    <property type="entry name" value="Cytidyl_kinase_type1"/>
    <property type="match status" value="1"/>
</dbReference>
<evidence type="ECO:0000259" key="11">
    <source>
        <dbReference type="Pfam" id="PF02224"/>
    </source>
</evidence>
<accession>A0A5E4PI40</accession>
<evidence type="ECO:0000256" key="10">
    <source>
        <dbReference type="HAMAP-Rule" id="MF_00238"/>
    </source>
</evidence>
<dbReference type="GO" id="GO:0036431">
    <property type="term" value="F:dCMP kinase activity"/>
    <property type="evidence" value="ECO:0007669"/>
    <property type="project" value="InterPro"/>
</dbReference>
<evidence type="ECO:0000256" key="2">
    <source>
        <dbReference type="ARBA" id="ARBA00009427"/>
    </source>
</evidence>
<dbReference type="OrthoDB" id="9807434at2"/>
<reference evidence="12 13" key="1">
    <citation type="submission" date="2019-08" db="EMBL/GenBank/DDBJ databases">
        <authorList>
            <person name="Guy L."/>
        </authorList>
    </citation>
    <scope>NUCLEOTIDE SEQUENCE [LARGE SCALE GENOMIC DNA]</scope>
    <source>
        <strain evidence="12 13">SGT-108</strain>
    </source>
</reference>
<evidence type="ECO:0000256" key="9">
    <source>
        <dbReference type="ARBA" id="ARBA00048478"/>
    </source>
</evidence>
<comment type="subcellular location">
    <subcellularLocation>
        <location evidence="1 10">Cytoplasm</location>
    </subcellularLocation>
</comment>
<keyword evidence="3 10" id="KW-0963">Cytoplasm</keyword>
<dbReference type="RefSeq" id="WP_148339314.1">
    <property type="nucleotide sequence ID" value="NZ_LR699119.1"/>
</dbReference>
<evidence type="ECO:0000256" key="6">
    <source>
        <dbReference type="ARBA" id="ARBA00022777"/>
    </source>
</evidence>
<dbReference type="EC" id="2.7.4.25" evidence="10"/>
<dbReference type="FunFam" id="3.40.50.300:FF:000262">
    <property type="entry name" value="Cytidylate kinase"/>
    <property type="match status" value="1"/>
</dbReference>
<dbReference type="SUPFAM" id="SSF52540">
    <property type="entry name" value="P-loop containing nucleoside triphosphate hydrolases"/>
    <property type="match status" value="1"/>
</dbReference>
<dbReference type="Pfam" id="PF02224">
    <property type="entry name" value="Cytidylate_kin"/>
    <property type="match status" value="1"/>
</dbReference>
<dbReference type="InterPro" id="IPR011994">
    <property type="entry name" value="Cytidylate_kinase_dom"/>
</dbReference>
<keyword evidence="6 10" id="KW-0418">Kinase</keyword>
<dbReference type="GO" id="GO:0015949">
    <property type="term" value="P:nucleobase-containing small molecule interconversion"/>
    <property type="evidence" value="ECO:0007669"/>
    <property type="project" value="TreeGrafter"/>
</dbReference>
<proteinExistence type="inferred from homology"/>
<keyword evidence="4 10" id="KW-0808">Transferase</keyword>
<comment type="similarity">
    <text evidence="2 10">Belongs to the cytidylate kinase family. Type 1 subfamily.</text>
</comment>
<organism evidence="12 13">
    <name type="scientific">Aquicella siphonis</name>
    <dbReference type="NCBI Taxonomy" id="254247"/>
    <lineage>
        <taxon>Bacteria</taxon>
        <taxon>Pseudomonadati</taxon>
        <taxon>Pseudomonadota</taxon>
        <taxon>Gammaproteobacteria</taxon>
        <taxon>Legionellales</taxon>
        <taxon>Coxiellaceae</taxon>
        <taxon>Aquicella</taxon>
    </lineage>
</organism>
<evidence type="ECO:0000256" key="4">
    <source>
        <dbReference type="ARBA" id="ARBA00022679"/>
    </source>
</evidence>
<dbReference type="PANTHER" id="PTHR21299">
    <property type="entry name" value="CYTIDYLATE KINASE/PANTOATE-BETA-ALANINE LIGASE"/>
    <property type="match status" value="1"/>
</dbReference>
<dbReference type="InterPro" id="IPR003136">
    <property type="entry name" value="Cytidylate_kin"/>
</dbReference>
<keyword evidence="7 10" id="KW-0067">ATP-binding</keyword>
<feature type="domain" description="Cytidylate kinase" evidence="11">
    <location>
        <begin position="9"/>
        <end position="224"/>
    </location>
</feature>
<dbReference type="GO" id="GO:0006220">
    <property type="term" value="P:pyrimidine nucleotide metabolic process"/>
    <property type="evidence" value="ECO:0007669"/>
    <property type="project" value="UniProtKB-UniRule"/>
</dbReference>
<comment type="catalytic activity">
    <reaction evidence="8 10">
        <text>dCMP + ATP = dCDP + ADP</text>
        <dbReference type="Rhea" id="RHEA:25094"/>
        <dbReference type="ChEBI" id="CHEBI:30616"/>
        <dbReference type="ChEBI" id="CHEBI:57566"/>
        <dbReference type="ChEBI" id="CHEBI:58593"/>
        <dbReference type="ChEBI" id="CHEBI:456216"/>
        <dbReference type="EC" id="2.7.4.25"/>
    </reaction>
</comment>